<dbReference type="PANTHER" id="PTHR43014">
    <property type="entry name" value="MERCURIC REDUCTASE"/>
    <property type="match status" value="1"/>
</dbReference>
<dbReference type="Proteomes" id="UP000255425">
    <property type="component" value="Unassembled WGS sequence"/>
</dbReference>
<sequence length="366" mass="40402">MDYKKEFINPMSGSLTSLFENQGIDVIMGKGTILDEHSIDVEGETVGAEYIVVATGQHSNKLGIEGKEYTNDSRDFLSMESLPNSITFIGAGIISIEFASIMIKLGVEVNVVHNNNEPLKGFNEAHIDKLIEKLKSEGVNFYFNENTQSVQPSGERFVVTTESGLSLETDYVLDATGRKPNVQDIGLEKVGIKFSGRGIVVDEHLRTNVKNIFASGDVLDKSIPKLTPTATFEFNYIAAYILGLNQQPIQYPAIPSVLYSLPRLSQIGVTVSEAQNNDDYTVKDIPFDQQMVFEYQNETEAEMSIVLDSNKRLVGAEIYGNEANDLVNLLVFIINNKMTVQELSQNIFAFLGASSGVIDLLKIAMM</sequence>
<organism evidence="6 7">
    <name type="scientific">Staphylococcus saccharolyticus</name>
    <dbReference type="NCBI Taxonomy" id="33028"/>
    <lineage>
        <taxon>Bacteria</taxon>
        <taxon>Bacillati</taxon>
        <taxon>Bacillota</taxon>
        <taxon>Bacilli</taxon>
        <taxon>Bacillales</taxon>
        <taxon>Staphylococcaceae</taxon>
        <taxon>Staphylococcus</taxon>
    </lineage>
</organism>
<dbReference type="Gene3D" id="3.30.390.30">
    <property type="match status" value="1"/>
</dbReference>
<evidence type="ECO:0000256" key="1">
    <source>
        <dbReference type="ARBA" id="ARBA00001974"/>
    </source>
</evidence>
<name>A0A380GXH8_9STAP</name>
<dbReference type="InterPro" id="IPR023753">
    <property type="entry name" value="FAD/NAD-binding_dom"/>
</dbReference>
<dbReference type="PRINTS" id="PR00368">
    <property type="entry name" value="FADPNR"/>
</dbReference>
<dbReference type="AlphaFoldDB" id="A0A380GXH8"/>
<dbReference type="Pfam" id="PF07992">
    <property type="entry name" value="Pyr_redox_2"/>
    <property type="match status" value="1"/>
</dbReference>
<reference evidence="6 7" key="1">
    <citation type="submission" date="2018-06" db="EMBL/GenBank/DDBJ databases">
        <authorList>
            <consortium name="Pathogen Informatics"/>
            <person name="Doyle S."/>
        </authorList>
    </citation>
    <scope>NUCLEOTIDE SEQUENCE [LARGE SCALE GENOMIC DNA]</scope>
    <source>
        <strain evidence="6 7">NCTC11807</strain>
    </source>
</reference>
<keyword evidence="3" id="KW-0274">FAD</keyword>
<dbReference type="EC" id="1.8.1.4" evidence="6"/>
<evidence type="ECO:0000259" key="4">
    <source>
        <dbReference type="Pfam" id="PF02852"/>
    </source>
</evidence>
<dbReference type="SUPFAM" id="SSF51905">
    <property type="entry name" value="FAD/NAD(P)-binding domain"/>
    <property type="match status" value="1"/>
</dbReference>
<dbReference type="InterPro" id="IPR036188">
    <property type="entry name" value="FAD/NAD-bd_sf"/>
</dbReference>
<dbReference type="InterPro" id="IPR016156">
    <property type="entry name" value="FAD/NAD-linked_Rdtase_dimer_sf"/>
</dbReference>
<keyword evidence="7" id="KW-1185">Reference proteome</keyword>
<dbReference type="Gene3D" id="3.50.50.60">
    <property type="entry name" value="FAD/NAD(P)-binding domain"/>
    <property type="match status" value="2"/>
</dbReference>
<accession>A0A380GXH8</accession>
<protein>
    <submittedName>
        <fullName evidence="6">Dihydrolipoamide dehydrogenase</fullName>
        <ecNumber evidence="6">1.8.1.4</ecNumber>
    </submittedName>
</protein>
<dbReference type="InterPro" id="IPR004099">
    <property type="entry name" value="Pyr_nucl-diS_OxRdtase_dimer"/>
</dbReference>
<feature type="domain" description="Pyridine nucleotide-disulphide oxidoreductase dimerisation" evidence="4">
    <location>
        <begin position="254"/>
        <end position="349"/>
    </location>
</feature>
<evidence type="ECO:0000256" key="2">
    <source>
        <dbReference type="ARBA" id="ARBA00022630"/>
    </source>
</evidence>
<dbReference type="SUPFAM" id="SSF55424">
    <property type="entry name" value="FAD/NAD-linked reductases, dimerisation (C-terminal) domain"/>
    <property type="match status" value="1"/>
</dbReference>
<comment type="cofactor">
    <cofactor evidence="1">
        <name>FAD</name>
        <dbReference type="ChEBI" id="CHEBI:57692"/>
    </cofactor>
</comment>
<dbReference type="GO" id="GO:0004148">
    <property type="term" value="F:dihydrolipoyl dehydrogenase (NADH) activity"/>
    <property type="evidence" value="ECO:0007669"/>
    <property type="project" value="UniProtKB-EC"/>
</dbReference>
<evidence type="ECO:0000313" key="7">
    <source>
        <dbReference type="Proteomes" id="UP000255425"/>
    </source>
</evidence>
<dbReference type="PANTHER" id="PTHR43014:SF5">
    <property type="entry name" value="GLUTATHIONE REDUCTASE (NADPH)"/>
    <property type="match status" value="1"/>
</dbReference>
<keyword evidence="6" id="KW-0560">Oxidoreductase</keyword>
<evidence type="ECO:0000313" key="6">
    <source>
        <dbReference type="EMBL" id="SUM67987.1"/>
    </source>
</evidence>
<evidence type="ECO:0000256" key="3">
    <source>
        <dbReference type="ARBA" id="ARBA00022827"/>
    </source>
</evidence>
<feature type="domain" description="FAD/NAD(P)-binding" evidence="5">
    <location>
        <begin position="10"/>
        <end position="231"/>
    </location>
</feature>
<proteinExistence type="predicted"/>
<dbReference type="EMBL" id="UHDZ01000001">
    <property type="protein sequence ID" value="SUM67987.1"/>
    <property type="molecule type" value="Genomic_DNA"/>
</dbReference>
<keyword evidence="2" id="KW-0285">Flavoprotein</keyword>
<gene>
    <name evidence="6" type="primary">pdhD_2</name>
    <name evidence="6" type="ORF">NCTC11807_00381</name>
</gene>
<evidence type="ECO:0000259" key="5">
    <source>
        <dbReference type="Pfam" id="PF07992"/>
    </source>
</evidence>
<dbReference type="Pfam" id="PF02852">
    <property type="entry name" value="Pyr_redox_dim"/>
    <property type="match status" value="1"/>
</dbReference>
<dbReference type="PRINTS" id="PR00411">
    <property type="entry name" value="PNDRDTASEI"/>
</dbReference>